<dbReference type="Proteomes" id="UP001569154">
    <property type="component" value="Unassembled WGS sequence"/>
</dbReference>
<protein>
    <submittedName>
        <fullName evidence="1">Uncharacterized protein</fullName>
    </submittedName>
</protein>
<dbReference type="EMBL" id="JBGONM010000037">
    <property type="protein sequence ID" value="MEZ8082549.1"/>
    <property type="molecule type" value="Genomic_DNA"/>
</dbReference>
<evidence type="ECO:0000313" key="2">
    <source>
        <dbReference type="Proteomes" id="UP001569154"/>
    </source>
</evidence>
<dbReference type="RefSeq" id="WP_241814530.1">
    <property type="nucleotide sequence ID" value="NZ_AJYG02000047.1"/>
</dbReference>
<evidence type="ECO:0000313" key="1">
    <source>
        <dbReference type="EMBL" id="MEZ8082549.1"/>
    </source>
</evidence>
<name>A0ABV4L4B3_9GAMM</name>
<gene>
    <name evidence="1" type="ORF">ACED35_15620</name>
</gene>
<accession>A0ABV4L4B3</accession>
<organism evidence="1 2">
    <name type="scientific">Enterovibrio norvegicus</name>
    <dbReference type="NCBI Taxonomy" id="188144"/>
    <lineage>
        <taxon>Bacteria</taxon>
        <taxon>Pseudomonadati</taxon>
        <taxon>Pseudomonadota</taxon>
        <taxon>Gammaproteobacteria</taxon>
        <taxon>Vibrionales</taxon>
        <taxon>Vibrionaceae</taxon>
        <taxon>Enterovibrio</taxon>
    </lineage>
</organism>
<sequence>MLKQWMKLLSVFTLGAAFCFTIGLYFVSDILDRNNQLISKMAQNQLDLSRYSYSNEANEVIKVSNNLALDSSCNAALSSDIPEALSLTSLFLGTITHQTTKTYEQSMATALIVLSHLRDSGKVETADSLLVAIKSYCEANLNIFMSCEKIDNTLPSFQPDC</sequence>
<comment type="caution">
    <text evidence="1">The sequence shown here is derived from an EMBL/GenBank/DDBJ whole genome shotgun (WGS) entry which is preliminary data.</text>
</comment>
<reference evidence="1 2" key="1">
    <citation type="submission" date="2024-06" db="EMBL/GenBank/DDBJ databases">
        <authorList>
            <person name="Steensen K."/>
            <person name="Seneca J."/>
            <person name="Bartlau N."/>
            <person name="Yu A.X."/>
            <person name="Polz M.F."/>
        </authorList>
    </citation>
    <scope>NUCLEOTIDE SEQUENCE [LARGE SCALE GENOMIC DNA]</scope>
    <source>
        <strain evidence="1 2">1F260</strain>
    </source>
</reference>
<keyword evidence="2" id="KW-1185">Reference proteome</keyword>
<proteinExistence type="predicted"/>